<dbReference type="CDD" id="cd00146">
    <property type="entry name" value="PKD"/>
    <property type="match status" value="1"/>
</dbReference>
<dbReference type="InterPro" id="IPR000601">
    <property type="entry name" value="PKD_dom"/>
</dbReference>
<feature type="signal peptide" evidence="1">
    <location>
        <begin position="1"/>
        <end position="19"/>
    </location>
</feature>
<dbReference type="InterPro" id="IPR022409">
    <property type="entry name" value="PKD/Chitinase_dom"/>
</dbReference>
<dbReference type="Pfam" id="PF00801">
    <property type="entry name" value="PKD"/>
    <property type="match status" value="1"/>
</dbReference>
<evidence type="ECO:0000313" key="3">
    <source>
        <dbReference type="EMBL" id="MBW3466280.1"/>
    </source>
</evidence>
<comment type="caution">
    <text evidence="3">The sequence shown here is derived from an EMBL/GenBank/DDBJ whole genome shotgun (WGS) entry which is preliminary data.</text>
</comment>
<feature type="domain" description="PKD" evidence="2">
    <location>
        <begin position="62"/>
        <end position="107"/>
    </location>
</feature>
<dbReference type="EMBL" id="RPHB01000001">
    <property type="protein sequence ID" value="MBW3466280.1"/>
    <property type="molecule type" value="Genomic_DNA"/>
</dbReference>
<evidence type="ECO:0000313" key="4">
    <source>
        <dbReference type="Proteomes" id="UP000727490"/>
    </source>
</evidence>
<dbReference type="AlphaFoldDB" id="A0A951IPL5"/>
<dbReference type="Proteomes" id="UP000727490">
    <property type="component" value="Unassembled WGS sequence"/>
</dbReference>
<evidence type="ECO:0000259" key="2">
    <source>
        <dbReference type="PROSITE" id="PS50093"/>
    </source>
</evidence>
<keyword evidence="1" id="KW-0732">Signal</keyword>
<protein>
    <submittedName>
        <fullName evidence="3">PKD domain-containing protein</fullName>
    </submittedName>
</protein>
<name>A0A951IPL5_9BACT</name>
<reference evidence="3 4" key="1">
    <citation type="journal article" date="2020" name="Syst. Appl. Microbiol.">
        <title>Arthrospiribacter ruber gen. nov., sp. nov., a novel bacterium isolated from Arthrospira cultures.</title>
        <authorList>
            <person name="Waleron M."/>
            <person name="Misztak A."/>
            <person name="Waleron M.M."/>
            <person name="Furmaniak M."/>
            <person name="Mrozik A."/>
            <person name="Waleron K."/>
        </authorList>
    </citation>
    <scope>NUCLEOTIDE SEQUENCE [LARGE SCALE GENOMIC DNA]</scope>
    <source>
        <strain evidence="3 4">DPMB0001</strain>
    </source>
</reference>
<keyword evidence="4" id="KW-1185">Reference proteome</keyword>
<dbReference type="RefSeq" id="WP_219286067.1">
    <property type="nucleotide sequence ID" value="NZ_RPHB01000001.1"/>
</dbReference>
<dbReference type="SMART" id="SM00089">
    <property type="entry name" value="PKD"/>
    <property type="match status" value="1"/>
</dbReference>
<evidence type="ECO:0000256" key="1">
    <source>
        <dbReference type="SAM" id="SignalP"/>
    </source>
</evidence>
<accession>A0A951IPL5</accession>
<sequence length="490" mass="53531">MKNYRFYLMILLSFLFVAACVEDTNLEDAPPTSEDARFTFSPSSESDNVINFTADKEFFLMQWDLGNGSTAEGRTAQGRYPNAGTYTVKLTVFNNNGSAEFSQDIVIAQDDPSLLDSPTISFLTGGLSQVDGKTWVVDANRDGHFGVGPNPSSDAGDFPEWYAARALEKEGSGMYTDEYTFKLENSRFVMETNGLVYLNVEQGGNFPDAFDPGVGDLSAPYTAPDNLTWTLQEEDGGYPVLTISEGGFLGYFAGTRTYQIINIEENELFVRFVDGANEELAWYVRLVPKGMEGEAPEPEEPETGDVNFTLSDLVGEGAKTWKLKPAAGAFGVGPRPMSDEFFPNGQDISEERECLFNDLFIFSSDGEFEYDAQGDIFGEFYMGLESEGCQPESNLDGTPGAAWASGTHGFEFTAGSANTNPKITVTGTGAFIVLPKAFNGGEYTQGPPNNNASVTYTVADYDEETKELTLVIDITDSGSVWWTFVLVPNE</sequence>
<dbReference type="PROSITE" id="PS51257">
    <property type="entry name" value="PROKAR_LIPOPROTEIN"/>
    <property type="match status" value="1"/>
</dbReference>
<dbReference type="PROSITE" id="PS50093">
    <property type="entry name" value="PKD"/>
    <property type="match status" value="1"/>
</dbReference>
<gene>
    <name evidence="3" type="ORF">EGN73_00430</name>
</gene>
<feature type="chain" id="PRO_5037512964" evidence="1">
    <location>
        <begin position="20"/>
        <end position="490"/>
    </location>
</feature>
<proteinExistence type="predicted"/>
<organism evidence="3 4">
    <name type="scientific">Arthrospiribacter ruber</name>
    <dbReference type="NCBI Taxonomy" id="2487934"/>
    <lineage>
        <taxon>Bacteria</taxon>
        <taxon>Pseudomonadati</taxon>
        <taxon>Bacteroidota</taxon>
        <taxon>Cytophagia</taxon>
        <taxon>Cytophagales</taxon>
        <taxon>Cyclobacteriaceae</taxon>
        <taxon>Arthrospiribacter</taxon>
    </lineage>
</organism>